<keyword evidence="1" id="KW-0614">Plasmid</keyword>
<proteinExistence type="predicted"/>
<evidence type="ECO:0000313" key="2">
    <source>
        <dbReference type="Proteomes" id="UP001235547"/>
    </source>
</evidence>
<dbReference type="Proteomes" id="UP001235547">
    <property type="component" value="Plasmid unnamed"/>
</dbReference>
<geneLocation type="plasmid" evidence="1 2">
    <name>unnamed</name>
</geneLocation>
<gene>
    <name evidence="1" type="ORF">PYH38_006233</name>
</gene>
<protein>
    <submittedName>
        <fullName evidence="1">Transposase</fullName>
    </submittedName>
</protein>
<keyword evidence="2" id="KW-1185">Reference proteome</keyword>
<sequence>MQGLALLVQESLGRDPFTGRRLPLSRSYRPTTDILHTVFVFRGSLVLSTQCSGASCRSRPSDVARV</sequence>
<reference evidence="1 2" key="1">
    <citation type="submission" date="2023-03" db="EMBL/GenBank/DDBJ databases">
        <authorList>
            <person name="Kaur S."/>
            <person name="Espinosa-Saiz D."/>
            <person name="Velazquez E."/>
            <person name="Menendez E."/>
            <person name="diCenzo G.C."/>
        </authorList>
    </citation>
    <scope>NUCLEOTIDE SEQUENCE [LARGE SCALE GENOMIC DNA]</scope>
    <source>
        <strain evidence="1 2">LMG 27395</strain>
        <plasmid evidence="1 2">unnamed</plasmid>
    </source>
</reference>
<name>A0ABY8D7R8_9HYPH</name>
<dbReference type="EMBL" id="CP120372">
    <property type="protein sequence ID" value="WEX85712.1"/>
    <property type="molecule type" value="Genomic_DNA"/>
</dbReference>
<evidence type="ECO:0000313" key="1">
    <source>
        <dbReference type="EMBL" id="WEX85712.1"/>
    </source>
</evidence>
<dbReference type="RefSeq" id="WP_280736635.1">
    <property type="nucleotide sequence ID" value="NZ_CP120372.1"/>
</dbReference>
<organism evidence="1 2">
    <name type="scientific">Sinorhizobium numidicum</name>
    <dbReference type="NCBI Taxonomy" id="680248"/>
    <lineage>
        <taxon>Bacteria</taxon>
        <taxon>Pseudomonadati</taxon>
        <taxon>Pseudomonadota</taxon>
        <taxon>Alphaproteobacteria</taxon>
        <taxon>Hyphomicrobiales</taxon>
        <taxon>Rhizobiaceae</taxon>
        <taxon>Sinorhizobium/Ensifer group</taxon>
        <taxon>Sinorhizobium</taxon>
    </lineage>
</organism>
<accession>A0ABY8D7R8</accession>